<feature type="coiled-coil region" evidence="3">
    <location>
        <begin position="1"/>
        <end position="28"/>
    </location>
</feature>
<dbReference type="InterPro" id="IPR052574">
    <property type="entry name" value="CDIRP"/>
</dbReference>
<reference evidence="4" key="1">
    <citation type="journal article" date="2020" name="Nature">
        <title>Giant virus diversity and host interactions through global metagenomics.</title>
        <authorList>
            <person name="Schulz F."/>
            <person name="Roux S."/>
            <person name="Paez-Espino D."/>
            <person name="Jungbluth S."/>
            <person name="Walsh D.A."/>
            <person name="Denef V.J."/>
            <person name="McMahon K.D."/>
            <person name="Konstantinidis K.T."/>
            <person name="Eloe-Fadrosh E.A."/>
            <person name="Kyrpides N.C."/>
            <person name="Woyke T."/>
        </authorList>
    </citation>
    <scope>NUCLEOTIDE SEQUENCE</scope>
    <source>
        <strain evidence="4">GVMAG-M-3300020182-84</strain>
    </source>
</reference>
<dbReference type="EMBL" id="MN739313">
    <property type="protein sequence ID" value="QHS98267.1"/>
    <property type="molecule type" value="Genomic_DNA"/>
</dbReference>
<dbReference type="GO" id="GO:0035591">
    <property type="term" value="F:signaling adaptor activity"/>
    <property type="evidence" value="ECO:0007669"/>
    <property type="project" value="TreeGrafter"/>
</dbReference>
<dbReference type="SUPFAM" id="SSF52058">
    <property type="entry name" value="L domain-like"/>
    <property type="match status" value="1"/>
</dbReference>
<dbReference type="Gene3D" id="3.80.10.10">
    <property type="entry name" value="Ribonuclease Inhibitor"/>
    <property type="match status" value="1"/>
</dbReference>
<dbReference type="PANTHER" id="PTHR47566:SF1">
    <property type="entry name" value="PROTEIN NUD1"/>
    <property type="match status" value="1"/>
</dbReference>
<proteinExistence type="predicted"/>
<dbReference type="InterPro" id="IPR032675">
    <property type="entry name" value="LRR_dom_sf"/>
</dbReference>
<evidence type="ECO:0000256" key="1">
    <source>
        <dbReference type="ARBA" id="ARBA00022614"/>
    </source>
</evidence>
<protein>
    <submittedName>
        <fullName evidence="4">Uncharacterized protein</fullName>
    </submittedName>
</protein>
<organism evidence="4">
    <name type="scientific">viral metagenome</name>
    <dbReference type="NCBI Taxonomy" id="1070528"/>
    <lineage>
        <taxon>unclassified sequences</taxon>
        <taxon>metagenomes</taxon>
        <taxon>organismal metagenomes</taxon>
    </lineage>
</organism>
<sequence>MDIIEQQRKQIIDENNNAQERLLAIIENMNKTNDSLNIQEPLNGELDLTALNDFNIKSLTFSEGNITSLANIPKSITSLEIPSNLLIELSELPSNLQKLDVNHNYLKDLQFDEIKVCTYLNISHNYFEKLEDLPPLLEELYCSNNKIIYINFENNTKLETVDIEYNEITIIDYFPSSIVNFSSENNPSIQYRDPQKTPIDNKDTKSKYDFNSCLNDYFRMKSIYEKQVKTKQKKVTSEKGLSKKERILKAAAVVGTCAQCKRGVGMNFTSKDRTYKALCGSTSDPCKLKVEIFCGNYNNVVDFLHAFKMGVIESQEAIMKQKMDVLFEYKTEKQNSKMFEDELQNYEFNSSSYKQLLDKYNSLFNDPKKQAEILQLKNDLFQHQETFNMHMESYKSTSQKDHLKEAMKLYIDEISPLKKRIFNLEHEVIEMIEEKDHIRLYKQIISSNGLDFTFFDLPEVKHFVV</sequence>
<dbReference type="AlphaFoldDB" id="A0A6C0C0X2"/>
<evidence type="ECO:0000256" key="2">
    <source>
        <dbReference type="ARBA" id="ARBA00022737"/>
    </source>
</evidence>
<evidence type="ECO:0000313" key="4">
    <source>
        <dbReference type="EMBL" id="QHS98267.1"/>
    </source>
</evidence>
<name>A0A6C0C0X2_9ZZZZ</name>
<evidence type="ECO:0000256" key="3">
    <source>
        <dbReference type="SAM" id="Coils"/>
    </source>
</evidence>
<keyword evidence="1" id="KW-0433">Leucine-rich repeat</keyword>
<keyword evidence="3" id="KW-0175">Coiled coil</keyword>
<accession>A0A6C0C0X2</accession>
<dbReference type="PANTHER" id="PTHR47566">
    <property type="match status" value="1"/>
</dbReference>
<keyword evidence="2" id="KW-0677">Repeat</keyword>